<dbReference type="KEGG" id="prae:MN210_15395"/>
<evidence type="ECO:0000256" key="1">
    <source>
        <dbReference type="ARBA" id="ARBA00022729"/>
    </source>
</evidence>
<dbReference type="InterPro" id="IPR007450">
    <property type="entry name" value="BamE_dom"/>
</dbReference>
<dbReference type="GO" id="GO:0019867">
    <property type="term" value="C:outer membrane"/>
    <property type="evidence" value="ECO:0007669"/>
    <property type="project" value="InterPro"/>
</dbReference>
<dbReference type="Pfam" id="PF00691">
    <property type="entry name" value="OmpA"/>
    <property type="match status" value="1"/>
</dbReference>
<evidence type="ECO:0000313" key="5">
    <source>
        <dbReference type="EMBL" id="UNK05280.2"/>
    </source>
</evidence>
<reference evidence="5" key="1">
    <citation type="submission" date="2024-03" db="EMBL/GenBank/DDBJ databases">
        <title>Psychrobacter raelis sp. nov. isolated from a dog with peritonitis.</title>
        <authorList>
            <person name="Schiavone A."/>
            <person name="Manzulli V."/>
            <person name="Camarda A."/>
            <person name="Cafiero M.A."/>
            <person name="Vasco I."/>
            <person name="Marino L."/>
            <person name="Pennuzzi G."/>
            <person name="Serrecchia L."/>
            <person name="Galante D."/>
            <person name="Pugliese N."/>
        </authorList>
    </citation>
    <scope>NUCLEOTIDE SEQUENCE</scope>
    <source>
        <strain evidence="5">PraFG1</strain>
    </source>
</reference>
<dbReference type="InterPro" id="IPR006665">
    <property type="entry name" value="OmpA-like"/>
</dbReference>
<proteinExistence type="predicted"/>
<dbReference type="PROSITE" id="PS51257">
    <property type="entry name" value="PROKAR_LIPOPROTEIN"/>
    <property type="match status" value="1"/>
</dbReference>
<evidence type="ECO:0000256" key="2">
    <source>
        <dbReference type="ARBA" id="ARBA00023136"/>
    </source>
</evidence>
<organism evidence="5 6">
    <name type="scientific">Psychrobacter raelei</name>
    <dbReference type="NCBI Taxonomy" id="2565531"/>
    <lineage>
        <taxon>Bacteria</taxon>
        <taxon>Pseudomonadati</taxon>
        <taxon>Pseudomonadota</taxon>
        <taxon>Gammaproteobacteria</taxon>
        <taxon>Moraxellales</taxon>
        <taxon>Moraxellaceae</taxon>
        <taxon>Psychrobacter</taxon>
    </lineage>
</organism>
<dbReference type="Pfam" id="PF04355">
    <property type="entry name" value="BamE"/>
    <property type="match status" value="1"/>
</dbReference>
<dbReference type="EMBL" id="CP093310">
    <property type="protein sequence ID" value="UNK05280.2"/>
    <property type="molecule type" value="Genomic_DNA"/>
</dbReference>
<gene>
    <name evidence="5" type="ORF">MN210_15395</name>
</gene>
<keyword evidence="1" id="KW-0732">Signal</keyword>
<dbReference type="PANTHER" id="PTHR30329">
    <property type="entry name" value="STATOR ELEMENT OF FLAGELLAR MOTOR COMPLEX"/>
    <property type="match status" value="1"/>
</dbReference>
<evidence type="ECO:0000256" key="3">
    <source>
        <dbReference type="PROSITE-ProRule" id="PRU00473"/>
    </source>
</evidence>
<evidence type="ECO:0000259" key="4">
    <source>
        <dbReference type="PROSITE" id="PS51123"/>
    </source>
</evidence>
<dbReference type="RefSeq" id="WP_338412285.1">
    <property type="nucleotide sequence ID" value="NZ_CP093310.2"/>
</dbReference>
<dbReference type="InterPro" id="IPR037873">
    <property type="entry name" value="BamE-like"/>
</dbReference>
<name>A0AAT9PEI3_9GAMM</name>
<keyword evidence="6" id="KW-1185">Reference proteome</keyword>
<dbReference type="InterPro" id="IPR036737">
    <property type="entry name" value="OmpA-like_sf"/>
</dbReference>
<feature type="domain" description="OmpA-like" evidence="4">
    <location>
        <begin position="154"/>
        <end position="284"/>
    </location>
</feature>
<sequence length="285" mass="32569">MKKSKLNKLVHLGSIGLAVVAMSSCMGTRYLSEGISEEGRVQQQDLVFPNIKDAWQTEGQFANTENLSKIRPGIKKEELYQLIGRPHFSEAQYAREWDYIMKFYQPDDSVKVCQYKVIFDKNYRGQEFYWHPEDCPPKKAEPASNIAPVIVAAPIKEHINLSADALFEFDKWQQEYMLPQGRRELDTLAKKLNQYQSMGDSRIIITGHTDRKGDDMYNMSLSQLRAQAVRSYLINQGVEPSSMIANGAGESQPIQQCSTNLPRQQEINCLQPNRRVTLDVTVTQD</sequence>
<dbReference type="Gene3D" id="3.30.1450.10">
    <property type="match status" value="1"/>
</dbReference>
<dbReference type="Proteomes" id="UP000829560">
    <property type="component" value="Chromosome"/>
</dbReference>
<dbReference type="CDD" id="cd07185">
    <property type="entry name" value="OmpA_C-like"/>
    <property type="match status" value="1"/>
</dbReference>
<dbReference type="PROSITE" id="PS51123">
    <property type="entry name" value="OMPA_2"/>
    <property type="match status" value="1"/>
</dbReference>
<dbReference type="InterPro" id="IPR050330">
    <property type="entry name" value="Bact_OuterMem_StrucFunc"/>
</dbReference>
<accession>A0AAT9PEI3</accession>
<dbReference type="PANTHER" id="PTHR30329:SF21">
    <property type="entry name" value="LIPOPROTEIN YIAD-RELATED"/>
    <property type="match status" value="1"/>
</dbReference>
<dbReference type="SUPFAM" id="SSF103088">
    <property type="entry name" value="OmpA-like"/>
    <property type="match status" value="1"/>
</dbReference>
<protein>
    <submittedName>
        <fullName evidence="5">OmpA family protein</fullName>
    </submittedName>
</protein>
<dbReference type="Gene3D" id="3.30.1330.60">
    <property type="entry name" value="OmpA-like domain"/>
    <property type="match status" value="1"/>
</dbReference>
<evidence type="ECO:0000313" key="6">
    <source>
        <dbReference type="Proteomes" id="UP000829560"/>
    </source>
</evidence>
<keyword evidence="2 3" id="KW-0472">Membrane</keyword>
<dbReference type="AlphaFoldDB" id="A0AAT9PEI3"/>